<feature type="transmembrane region" description="Helical" evidence="8">
    <location>
        <begin position="251"/>
        <end position="274"/>
    </location>
</feature>
<dbReference type="Pfam" id="PF01032">
    <property type="entry name" value="FecCD"/>
    <property type="match status" value="1"/>
</dbReference>
<evidence type="ECO:0000256" key="1">
    <source>
        <dbReference type="ARBA" id="ARBA00004651"/>
    </source>
</evidence>
<keyword evidence="6 8" id="KW-1133">Transmembrane helix</keyword>
<evidence type="ECO:0000256" key="2">
    <source>
        <dbReference type="ARBA" id="ARBA00007935"/>
    </source>
</evidence>
<keyword evidence="10" id="KW-1185">Reference proteome</keyword>
<gene>
    <name evidence="9" type="ORF">GCM10010918_00320</name>
</gene>
<reference evidence="9 10" key="1">
    <citation type="journal article" date="2014" name="Int. J. Syst. Evol. Microbiol.">
        <title>Complete genome sequence of Corynebacterium casei LMG S-19264T (=DSM 44701T), isolated from a smear-ripened cheese.</title>
        <authorList>
            <consortium name="US DOE Joint Genome Institute (JGI-PGF)"/>
            <person name="Walter F."/>
            <person name="Albersmeier A."/>
            <person name="Kalinowski J."/>
            <person name="Ruckert C."/>
        </authorList>
    </citation>
    <scope>NUCLEOTIDE SEQUENCE [LARGE SCALE GENOMIC DNA]</scope>
    <source>
        <strain evidence="9 10">CGMCC 1.15286</strain>
    </source>
</reference>
<evidence type="ECO:0000256" key="6">
    <source>
        <dbReference type="ARBA" id="ARBA00022989"/>
    </source>
</evidence>
<feature type="transmembrane region" description="Helical" evidence="8">
    <location>
        <begin position="204"/>
        <end position="224"/>
    </location>
</feature>
<keyword evidence="5 8" id="KW-0812">Transmembrane</keyword>
<evidence type="ECO:0000256" key="5">
    <source>
        <dbReference type="ARBA" id="ARBA00022692"/>
    </source>
</evidence>
<feature type="transmembrane region" description="Helical" evidence="8">
    <location>
        <begin position="163"/>
        <end position="184"/>
    </location>
</feature>
<dbReference type="Proteomes" id="UP000600247">
    <property type="component" value="Unassembled WGS sequence"/>
</dbReference>
<evidence type="ECO:0000313" key="9">
    <source>
        <dbReference type="EMBL" id="GGG51562.1"/>
    </source>
</evidence>
<evidence type="ECO:0000256" key="7">
    <source>
        <dbReference type="ARBA" id="ARBA00023136"/>
    </source>
</evidence>
<protein>
    <submittedName>
        <fullName evidence="9">Iron ABC transporter permease</fullName>
    </submittedName>
</protein>
<dbReference type="EMBL" id="BMHY01000001">
    <property type="protein sequence ID" value="GGG51562.1"/>
    <property type="molecule type" value="Genomic_DNA"/>
</dbReference>
<evidence type="ECO:0000256" key="8">
    <source>
        <dbReference type="SAM" id="Phobius"/>
    </source>
</evidence>
<accession>A0A917GMQ7</accession>
<dbReference type="GO" id="GO:0022857">
    <property type="term" value="F:transmembrane transporter activity"/>
    <property type="evidence" value="ECO:0007669"/>
    <property type="project" value="InterPro"/>
</dbReference>
<dbReference type="GO" id="GO:0005886">
    <property type="term" value="C:plasma membrane"/>
    <property type="evidence" value="ECO:0007669"/>
    <property type="project" value="UniProtKB-SubCell"/>
</dbReference>
<comment type="similarity">
    <text evidence="2">Belongs to the binding-protein-dependent transport system permease family. FecCD subfamily.</text>
</comment>
<dbReference type="PANTHER" id="PTHR30472:SF64">
    <property type="entry name" value="IRON(3+)-HYDROXAMATE IMPORT SYSTEM PERMEASE PROTEIN FHUG"/>
    <property type="match status" value="1"/>
</dbReference>
<dbReference type="Gene3D" id="1.10.3470.10">
    <property type="entry name" value="ABC transporter involved in vitamin B12 uptake, BtuC"/>
    <property type="match status" value="1"/>
</dbReference>
<dbReference type="CDD" id="cd06550">
    <property type="entry name" value="TM_ABC_iron-siderophores_like"/>
    <property type="match status" value="1"/>
</dbReference>
<dbReference type="GO" id="GO:0033214">
    <property type="term" value="P:siderophore-iron import into cell"/>
    <property type="evidence" value="ECO:0007669"/>
    <property type="project" value="TreeGrafter"/>
</dbReference>
<organism evidence="9 10">
    <name type="scientific">Paenibacillus radicis</name>
    <name type="common">ex Gao et al. 2016</name>
    <dbReference type="NCBI Taxonomy" id="1737354"/>
    <lineage>
        <taxon>Bacteria</taxon>
        <taxon>Bacillati</taxon>
        <taxon>Bacillota</taxon>
        <taxon>Bacilli</taxon>
        <taxon>Bacillales</taxon>
        <taxon>Paenibacillaceae</taxon>
        <taxon>Paenibacillus</taxon>
    </lineage>
</organism>
<feature type="transmembrane region" description="Helical" evidence="8">
    <location>
        <begin position="72"/>
        <end position="93"/>
    </location>
</feature>
<feature type="transmembrane region" description="Helical" evidence="8">
    <location>
        <begin position="129"/>
        <end position="151"/>
    </location>
</feature>
<dbReference type="InterPro" id="IPR037294">
    <property type="entry name" value="ABC_BtuC-like"/>
</dbReference>
<keyword evidence="7 8" id="KW-0472">Membrane</keyword>
<comment type="caution">
    <text evidence="9">The sequence shown here is derived from an EMBL/GenBank/DDBJ whole genome shotgun (WGS) entry which is preliminary data.</text>
</comment>
<keyword evidence="3" id="KW-0813">Transport</keyword>
<evidence type="ECO:0000313" key="10">
    <source>
        <dbReference type="Proteomes" id="UP000600247"/>
    </source>
</evidence>
<feature type="transmembrane region" description="Helical" evidence="8">
    <location>
        <begin position="100"/>
        <end position="117"/>
    </location>
</feature>
<dbReference type="SUPFAM" id="SSF81345">
    <property type="entry name" value="ABC transporter involved in vitamin B12 uptake, BtuC"/>
    <property type="match status" value="1"/>
</dbReference>
<evidence type="ECO:0000256" key="4">
    <source>
        <dbReference type="ARBA" id="ARBA00022475"/>
    </source>
</evidence>
<comment type="subcellular location">
    <subcellularLocation>
        <location evidence="1">Cell membrane</location>
        <topology evidence="1">Multi-pass membrane protein</topology>
    </subcellularLocation>
</comment>
<sequence length="340" mass="36103">MNPTNISVTESRRRTRAIIVMLILTILVITAFIISMNTGHIRLSPLDVVKTMFGGGTDKQHLILFEFRLPRIIISVLIGAGFAVSGAILQGLFRNPLADPGLLGINAGAGLMVTLYISFLRDNSSANLFLLPLLALGGAASAAVLIFMLAYKRHKGLLPTRMILIGVAVQAGINAAMVVLTLALDPEDYQYVSIWLAGSIAGSNWKYVIALLPWIIALIPFAMIKSRSLNILNLGDQMAKGLGTPINRDRIWLLAAAVGLAGSCVAIGGGISFVGLVGPHLARRLVGPQHQLNIPTAALLGALLVLVADTIARSFSSLPTGIIVAIIGAPYFLYLLSKTK</sequence>
<dbReference type="RefSeq" id="WP_188886935.1">
    <property type="nucleotide sequence ID" value="NZ_BMHY01000001.1"/>
</dbReference>
<dbReference type="AlphaFoldDB" id="A0A917GMQ7"/>
<feature type="transmembrane region" description="Helical" evidence="8">
    <location>
        <begin position="318"/>
        <end position="337"/>
    </location>
</feature>
<keyword evidence="4" id="KW-1003">Cell membrane</keyword>
<feature type="transmembrane region" description="Helical" evidence="8">
    <location>
        <begin position="294"/>
        <end position="311"/>
    </location>
</feature>
<feature type="transmembrane region" description="Helical" evidence="8">
    <location>
        <begin position="17"/>
        <end position="36"/>
    </location>
</feature>
<name>A0A917GMQ7_9BACL</name>
<dbReference type="PANTHER" id="PTHR30472">
    <property type="entry name" value="FERRIC ENTEROBACTIN TRANSPORT SYSTEM PERMEASE PROTEIN"/>
    <property type="match status" value="1"/>
</dbReference>
<dbReference type="InterPro" id="IPR000522">
    <property type="entry name" value="ABC_transptr_permease_BtuC"/>
</dbReference>
<proteinExistence type="inferred from homology"/>
<evidence type="ECO:0000256" key="3">
    <source>
        <dbReference type="ARBA" id="ARBA00022448"/>
    </source>
</evidence>
<dbReference type="FunFam" id="1.10.3470.10:FF:000001">
    <property type="entry name" value="Vitamin B12 ABC transporter permease BtuC"/>
    <property type="match status" value="1"/>
</dbReference>